<protein>
    <submittedName>
        <fullName evidence="1">Uncharacterized protein</fullName>
    </submittedName>
</protein>
<evidence type="ECO:0000313" key="2">
    <source>
        <dbReference type="Proteomes" id="UP000821845"/>
    </source>
</evidence>
<evidence type="ECO:0000313" key="1">
    <source>
        <dbReference type="EMBL" id="KAH6939217.1"/>
    </source>
</evidence>
<sequence length="93" mass="10205">MTPQSARKHDRDRGGCAETRLSRRRLLQQTSLLRLTHSSAFFPARAVPWRWRSATASVEMPALSKPEHWGARTVGKGGGGQCSSGQPLQFGST</sequence>
<dbReference type="Proteomes" id="UP000821845">
    <property type="component" value="Chromosome 2"/>
</dbReference>
<keyword evidence="2" id="KW-1185">Reference proteome</keyword>
<dbReference type="EMBL" id="CM023482">
    <property type="protein sequence ID" value="KAH6939217.1"/>
    <property type="molecule type" value="Genomic_DNA"/>
</dbReference>
<proteinExistence type="predicted"/>
<accession>A0ACB7T1D4</accession>
<name>A0ACB7T1D4_HYAAI</name>
<gene>
    <name evidence="1" type="ORF">HPB50_016536</name>
</gene>
<reference evidence="1" key="1">
    <citation type="submission" date="2020-05" db="EMBL/GenBank/DDBJ databases">
        <title>Large-scale comparative analyses of tick genomes elucidate their genetic diversity and vector capacities.</title>
        <authorList>
            <person name="Jia N."/>
            <person name="Wang J."/>
            <person name="Shi W."/>
            <person name="Du L."/>
            <person name="Sun Y."/>
            <person name="Zhan W."/>
            <person name="Jiang J."/>
            <person name="Wang Q."/>
            <person name="Zhang B."/>
            <person name="Ji P."/>
            <person name="Sakyi L.B."/>
            <person name="Cui X."/>
            <person name="Yuan T."/>
            <person name="Jiang B."/>
            <person name="Yang W."/>
            <person name="Lam T.T.-Y."/>
            <person name="Chang Q."/>
            <person name="Ding S."/>
            <person name="Wang X."/>
            <person name="Zhu J."/>
            <person name="Ruan X."/>
            <person name="Zhao L."/>
            <person name="Wei J."/>
            <person name="Que T."/>
            <person name="Du C."/>
            <person name="Cheng J."/>
            <person name="Dai P."/>
            <person name="Han X."/>
            <person name="Huang E."/>
            <person name="Gao Y."/>
            <person name="Liu J."/>
            <person name="Shao H."/>
            <person name="Ye R."/>
            <person name="Li L."/>
            <person name="Wei W."/>
            <person name="Wang X."/>
            <person name="Wang C."/>
            <person name="Yang T."/>
            <person name="Huo Q."/>
            <person name="Li W."/>
            <person name="Guo W."/>
            <person name="Chen H."/>
            <person name="Zhou L."/>
            <person name="Ni X."/>
            <person name="Tian J."/>
            <person name="Zhou Y."/>
            <person name="Sheng Y."/>
            <person name="Liu T."/>
            <person name="Pan Y."/>
            <person name="Xia L."/>
            <person name="Li J."/>
            <person name="Zhao F."/>
            <person name="Cao W."/>
        </authorList>
    </citation>
    <scope>NUCLEOTIDE SEQUENCE</scope>
    <source>
        <strain evidence="1">Hyas-2018</strain>
    </source>
</reference>
<organism evidence="1 2">
    <name type="scientific">Hyalomma asiaticum</name>
    <name type="common">Tick</name>
    <dbReference type="NCBI Taxonomy" id="266040"/>
    <lineage>
        <taxon>Eukaryota</taxon>
        <taxon>Metazoa</taxon>
        <taxon>Ecdysozoa</taxon>
        <taxon>Arthropoda</taxon>
        <taxon>Chelicerata</taxon>
        <taxon>Arachnida</taxon>
        <taxon>Acari</taxon>
        <taxon>Parasitiformes</taxon>
        <taxon>Ixodida</taxon>
        <taxon>Ixodoidea</taxon>
        <taxon>Ixodidae</taxon>
        <taxon>Hyalomminae</taxon>
        <taxon>Hyalomma</taxon>
    </lineage>
</organism>
<comment type="caution">
    <text evidence="1">The sequence shown here is derived from an EMBL/GenBank/DDBJ whole genome shotgun (WGS) entry which is preliminary data.</text>
</comment>